<dbReference type="NCBIfam" id="TIGR04294">
    <property type="entry name" value="pre_pil_HX9DG"/>
    <property type="match status" value="1"/>
</dbReference>
<dbReference type="OrthoDB" id="241095at2"/>
<dbReference type="SUPFAM" id="SSF54523">
    <property type="entry name" value="Pili subunits"/>
    <property type="match status" value="1"/>
</dbReference>
<evidence type="ECO:0000313" key="3">
    <source>
        <dbReference type="Proteomes" id="UP000318437"/>
    </source>
</evidence>
<dbReference type="PANTHER" id="PTHR30093">
    <property type="entry name" value="GENERAL SECRETION PATHWAY PROTEIN G"/>
    <property type="match status" value="1"/>
</dbReference>
<organism evidence="2 3">
    <name type="scientific">Bythopirellula polymerisocia</name>
    <dbReference type="NCBI Taxonomy" id="2528003"/>
    <lineage>
        <taxon>Bacteria</taxon>
        <taxon>Pseudomonadati</taxon>
        <taxon>Planctomycetota</taxon>
        <taxon>Planctomycetia</taxon>
        <taxon>Pirellulales</taxon>
        <taxon>Lacipirellulaceae</taxon>
        <taxon>Bythopirellula</taxon>
    </lineage>
</organism>
<gene>
    <name evidence="2" type="primary">xcpT_5</name>
    <name evidence="2" type="ORF">Pla144_20740</name>
</gene>
<dbReference type="Proteomes" id="UP000318437">
    <property type="component" value="Unassembled WGS sequence"/>
</dbReference>
<sequence length="325" mass="35831">MIHRAHNQAKRSQTGFTLVELLVVIAIIGVLIALLLPAVQAAREAARRTQCINHMKQIGLAVQNYHAARGQFPFAGRDYGWCQYPEKDGSFEIRNWNGLLFLLPYLEQQEVYDQFDQLHPAVNNIVGNEGCCAPTKARGKLIGDAIVSGNANVVSQELTAFSCPSDIGEPRFPGGLGKTNYDFSAYSNYQCKPWLRQPDEDRRLFGENTAYRAKDVTDGLSHTIAVSETLRDVYNGLGNAWGYRGWVMMGIDVGGNGINVYQWPGVIFDPRRSQLASYSSAGSLHNNGANLMMTDGSVQFLSDSTDKNVLESLSTFSGEELVTLP</sequence>
<name>A0A5C6CS15_9BACT</name>
<dbReference type="PANTHER" id="PTHR30093:SF2">
    <property type="entry name" value="TYPE II SECRETION SYSTEM PROTEIN H"/>
    <property type="match status" value="1"/>
</dbReference>
<dbReference type="EMBL" id="SJPS01000003">
    <property type="protein sequence ID" value="TWU27302.1"/>
    <property type="molecule type" value="Genomic_DNA"/>
</dbReference>
<evidence type="ECO:0000259" key="1">
    <source>
        <dbReference type="Pfam" id="PF07596"/>
    </source>
</evidence>
<dbReference type="InterPro" id="IPR011453">
    <property type="entry name" value="DUF1559"/>
</dbReference>
<dbReference type="PROSITE" id="PS00409">
    <property type="entry name" value="PROKAR_NTER_METHYL"/>
    <property type="match status" value="1"/>
</dbReference>
<dbReference type="InterPro" id="IPR027558">
    <property type="entry name" value="Pre_pil_HX9DG_C"/>
</dbReference>
<dbReference type="InterPro" id="IPR045584">
    <property type="entry name" value="Pilin-like"/>
</dbReference>
<accession>A0A5C6CS15</accession>
<protein>
    <submittedName>
        <fullName evidence="2">Type II secretion system protein G</fullName>
    </submittedName>
</protein>
<dbReference type="RefSeq" id="WP_146450527.1">
    <property type="nucleotide sequence ID" value="NZ_SJPS01000003.1"/>
</dbReference>
<proteinExistence type="predicted"/>
<keyword evidence="3" id="KW-1185">Reference proteome</keyword>
<reference evidence="2 3" key="1">
    <citation type="submission" date="2019-02" db="EMBL/GenBank/DDBJ databases">
        <title>Deep-cultivation of Planctomycetes and their phenomic and genomic characterization uncovers novel biology.</title>
        <authorList>
            <person name="Wiegand S."/>
            <person name="Jogler M."/>
            <person name="Boedeker C."/>
            <person name="Pinto D."/>
            <person name="Vollmers J."/>
            <person name="Rivas-Marin E."/>
            <person name="Kohn T."/>
            <person name="Peeters S.H."/>
            <person name="Heuer A."/>
            <person name="Rast P."/>
            <person name="Oberbeckmann S."/>
            <person name="Bunk B."/>
            <person name="Jeske O."/>
            <person name="Meyerdierks A."/>
            <person name="Storesund J.E."/>
            <person name="Kallscheuer N."/>
            <person name="Luecker S."/>
            <person name="Lage O.M."/>
            <person name="Pohl T."/>
            <person name="Merkel B.J."/>
            <person name="Hornburger P."/>
            <person name="Mueller R.-W."/>
            <person name="Bruemmer F."/>
            <person name="Labrenz M."/>
            <person name="Spormann A.M."/>
            <person name="Op Den Camp H."/>
            <person name="Overmann J."/>
            <person name="Amann R."/>
            <person name="Jetten M.S.M."/>
            <person name="Mascher T."/>
            <person name="Medema M.H."/>
            <person name="Devos D.P."/>
            <person name="Kaster A.-K."/>
            <person name="Ovreas L."/>
            <person name="Rohde M."/>
            <person name="Galperin M.Y."/>
            <person name="Jogler C."/>
        </authorList>
    </citation>
    <scope>NUCLEOTIDE SEQUENCE [LARGE SCALE GENOMIC DNA]</scope>
    <source>
        <strain evidence="2 3">Pla144</strain>
    </source>
</reference>
<feature type="domain" description="DUF1559" evidence="1">
    <location>
        <begin position="40"/>
        <end position="307"/>
    </location>
</feature>
<evidence type="ECO:0000313" key="2">
    <source>
        <dbReference type="EMBL" id="TWU27302.1"/>
    </source>
</evidence>
<dbReference type="InterPro" id="IPR012902">
    <property type="entry name" value="N_methyl_site"/>
</dbReference>
<dbReference type="NCBIfam" id="TIGR02532">
    <property type="entry name" value="IV_pilin_GFxxxE"/>
    <property type="match status" value="1"/>
</dbReference>
<dbReference type="AlphaFoldDB" id="A0A5C6CS15"/>
<dbReference type="Pfam" id="PF07596">
    <property type="entry name" value="SBP_bac_10"/>
    <property type="match status" value="1"/>
</dbReference>
<dbReference type="Pfam" id="PF07963">
    <property type="entry name" value="N_methyl"/>
    <property type="match status" value="1"/>
</dbReference>
<comment type="caution">
    <text evidence="2">The sequence shown here is derived from an EMBL/GenBank/DDBJ whole genome shotgun (WGS) entry which is preliminary data.</text>
</comment>
<dbReference type="Gene3D" id="3.30.700.10">
    <property type="entry name" value="Glycoprotein, Type 4 Pilin"/>
    <property type="match status" value="1"/>
</dbReference>